<feature type="region of interest" description="Disordered" evidence="1">
    <location>
        <begin position="34"/>
        <end position="68"/>
    </location>
</feature>
<evidence type="ECO:0000256" key="1">
    <source>
        <dbReference type="SAM" id="MobiDB-lite"/>
    </source>
</evidence>
<feature type="compositionally biased region" description="Low complexity" evidence="1">
    <location>
        <begin position="52"/>
        <end position="68"/>
    </location>
</feature>
<evidence type="ECO:0000313" key="2">
    <source>
        <dbReference type="EMBL" id="GAA0675878.1"/>
    </source>
</evidence>
<dbReference type="Proteomes" id="UP001500238">
    <property type="component" value="Unassembled WGS sequence"/>
</dbReference>
<reference evidence="2 3" key="1">
    <citation type="journal article" date="2019" name="Int. J. Syst. Evol. Microbiol.">
        <title>The Global Catalogue of Microorganisms (GCM) 10K type strain sequencing project: providing services to taxonomists for standard genome sequencing and annotation.</title>
        <authorList>
            <consortium name="The Broad Institute Genomics Platform"/>
            <consortium name="The Broad Institute Genome Sequencing Center for Infectious Disease"/>
            <person name="Wu L."/>
            <person name="Ma J."/>
        </authorList>
    </citation>
    <scope>NUCLEOTIDE SEQUENCE [LARGE SCALE GENOMIC DNA]</scope>
    <source>
        <strain evidence="2 3">JCM 14603</strain>
    </source>
</reference>
<organism evidence="2 3">
    <name type="scientific">Sphingomonas insulae</name>
    <dbReference type="NCBI Taxonomy" id="424800"/>
    <lineage>
        <taxon>Bacteria</taxon>
        <taxon>Pseudomonadati</taxon>
        <taxon>Pseudomonadota</taxon>
        <taxon>Alphaproteobacteria</taxon>
        <taxon>Sphingomonadales</taxon>
        <taxon>Sphingomonadaceae</taxon>
        <taxon>Sphingomonas</taxon>
    </lineage>
</organism>
<comment type="caution">
    <text evidence="2">The sequence shown here is derived from an EMBL/GenBank/DDBJ whole genome shotgun (WGS) entry which is preliminary data.</text>
</comment>
<accession>A0ABN1HZJ3</accession>
<proteinExistence type="predicted"/>
<name>A0ABN1HZJ3_9SPHN</name>
<gene>
    <name evidence="2" type="ORF">GCM10009102_30310</name>
</gene>
<dbReference type="EMBL" id="BAAAES010000011">
    <property type="protein sequence ID" value="GAA0675878.1"/>
    <property type="molecule type" value="Genomic_DNA"/>
</dbReference>
<protein>
    <submittedName>
        <fullName evidence="2">Uncharacterized protein</fullName>
    </submittedName>
</protein>
<sequence length="103" mass="10247">MRIGTLPRASDIAKPAMPEALVVSALVTTGSIAIRPPAGTDSSSTMTVASIPRSDPSTGGSGRSRTVSDGVTGVSAMIAAAGQAPIARTQVITRNGLVVGFIL</sequence>
<evidence type="ECO:0000313" key="3">
    <source>
        <dbReference type="Proteomes" id="UP001500238"/>
    </source>
</evidence>
<keyword evidence="3" id="KW-1185">Reference proteome</keyword>